<feature type="signal peptide" evidence="3">
    <location>
        <begin position="1"/>
        <end position="20"/>
    </location>
</feature>
<dbReference type="AlphaFoldDB" id="A0AAD4M8P2"/>
<evidence type="ECO:0000259" key="4">
    <source>
        <dbReference type="Pfam" id="PF00135"/>
    </source>
</evidence>
<dbReference type="InterPro" id="IPR019826">
    <property type="entry name" value="Carboxylesterase_B_AS"/>
</dbReference>
<dbReference type="InterPro" id="IPR002018">
    <property type="entry name" value="CarbesteraseB"/>
</dbReference>
<keyword evidence="3" id="KW-0732">Signal</keyword>
<dbReference type="InterPro" id="IPR019819">
    <property type="entry name" value="Carboxylesterase_B_CS"/>
</dbReference>
<gene>
    <name evidence="5" type="ORF">B0F90DRAFT_1924611</name>
</gene>
<evidence type="ECO:0000256" key="1">
    <source>
        <dbReference type="ARBA" id="ARBA00005964"/>
    </source>
</evidence>
<dbReference type="GO" id="GO:0016787">
    <property type="term" value="F:hydrolase activity"/>
    <property type="evidence" value="ECO:0007669"/>
    <property type="project" value="UniProtKB-KW"/>
</dbReference>
<organism evidence="5 6">
    <name type="scientific">Multifurca ochricompacta</name>
    <dbReference type="NCBI Taxonomy" id="376703"/>
    <lineage>
        <taxon>Eukaryota</taxon>
        <taxon>Fungi</taxon>
        <taxon>Dikarya</taxon>
        <taxon>Basidiomycota</taxon>
        <taxon>Agaricomycotina</taxon>
        <taxon>Agaricomycetes</taxon>
        <taxon>Russulales</taxon>
        <taxon>Russulaceae</taxon>
        <taxon>Multifurca</taxon>
    </lineage>
</organism>
<evidence type="ECO:0000256" key="3">
    <source>
        <dbReference type="RuleBase" id="RU361235"/>
    </source>
</evidence>
<dbReference type="PROSITE" id="PS00122">
    <property type="entry name" value="CARBOXYLESTERASE_B_1"/>
    <property type="match status" value="1"/>
</dbReference>
<dbReference type="PANTHER" id="PTHR11559">
    <property type="entry name" value="CARBOXYLESTERASE"/>
    <property type="match status" value="1"/>
</dbReference>
<feature type="domain" description="Carboxylesterase type B" evidence="4">
    <location>
        <begin position="21"/>
        <end position="499"/>
    </location>
</feature>
<name>A0AAD4M8P2_9AGAM</name>
<keyword evidence="6" id="KW-1185">Reference proteome</keyword>
<protein>
    <recommendedName>
        <fullName evidence="3">Carboxylic ester hydrolase</fullName>
        <ecNumber evidence="3">3.1.1.-</ecNumber>
    </recommendedName>
</protein>
<comment type="caution">
    <text evidence="5">The sequence shown here is derived from an EMBL/GenBank/DDBJ whole genome shotgun (WGS) entry which is preliminary data.</text>
</comment>
<evidence type="ECO:0000313" key="5">
    <source>
        <dbReference type="EMBL" id="KAI0303618.1"/>
    </source>
</evidence>
<dbReference type="InterPro" id="IPR050309">
    <property type="entry name" value="Type-B_Carboxylest/Lipase"/>
</dbReference>
<sequence>MVLIYLPLTFLLQLVPLTVSSPLVDLSSGTFRGLTVNGTDRWLGIPYAQPPVGSLRFKAPLPISRPAEGIQDALQFSHACPQPPSTAPISEDCLYLNVWRPQKISSAAKLPVLVWIHGGAFNLGSASDPAYDGTRIVNRSMTIGKPIIMVTINYRVNTFGFLASSHVPLHDLNSGLQDQRVALKFVQENIAKFGGDPRKVTIWGQSAGAGSVEAQILYPAPQHLFRAAIMDSLTGPFKSSPPPSTYDEPGKPFDALLNATGCSAGSAAVACLQAVPSQTLVNISNSLIVSTLNHQLWQPTIAPGSFAPVRASAKIASGDFLHVPVIVGTNQNEGTSFSTTLFGLGLSGNAEDTAFERFVRASQIDESKITQDTLEEILGYYPANTKQLLFSTGDSLFDRAAAWYGDSMFLATRRRFTAAAARVQPVFTYFFTEFIPDDSPKLGAQALFGPVPASGVELDFANTMLDFYVNFVNDLNPGAPWPRYTPDSALVLQLGRNNITTILDNFRQNFTHFLNKPELLKEWEK</sequence>
<dbReference type="EMBL" id="WTXG01000008">
    <property type="protein sequence ID" value="KAI0303618.1"/>
    <property type="molecule type" value="Genomic_DNA"/>
</dbReference>
<dbReference type="Pfam" id="PF00135">
    <property type="entry name" value="COesterase"/>
    <property type="match status" value="1"/>
</dbReference>
<feature type="chain" id="PRO_5041781013" description="Carboxylic ester hydrolase" evidence="3">
    <location>
        <begin position="21"/>
        <end position="525"/>
    </location>
</feature>
<dbReference type="SUPFAM" id="SSF53474">
    <property type="entry name" value="alpha/beta-Hydrolases"/>
    <property type="match status" value="1"/>
</dbReference>
<dbReference type="Gene3D" id="3.40.50.1820">
    <property type="entry name" value="alpha/beta hydrolase"/>
    <property type="match status" value="1"/>
</dbReference>
<dbReference type="EC" id="3.1.1.-" evidence="3"/>
<dbReference type="InterPro" id="IPR029058">
    <property type="entry name" value="AB_hydrolase_fold"/>
</dbReference>
<dbReference type="Proteomes" id="UP001203297">
    <property type="component" value="Unassembled WGS sequence"/>
</dbReference>
<evidence type="ECO:0000256" key="2">
    <source>
        <dbReference type="ARBA" id="ARBA00022801"/>
    </source>
</evidence>
<accession>A0AAD4M8P2</accession>
<comment type="similarity">
    <text evidence="1 3">Belongs to the type-B carboxylesterase/lipase family.</text>
</comment>
<dbReference type="PROSITE" id="PS00941">
    <property type="entry name" value="CARBOXYLESTERASE_B_2"/>
    <property type="match status" value="1"/>
</dbReference>
<proteinExistence type="inferred from homology"/>
<reference evidence="5" key="1">
    <citation type="journal article" date="2022" name="New Phytol.">
        <title>Evolutionary transition to the ectomycorrhizal habit in the genomes of a hyperdiverse lineage of mushroom-forming fungi.</title>
        <authorList>
            <person name="Looney B."/>
            <person name="Miyauchi S."/>
            <person name="Morin E."/>
            <person name="Drula E."/>
            <person name="Courty P.E."/>
            <person name="Kohler A."/>
            <person name="Kuo A."/>
            <person name="LaButti K."/>
            <person name="Pangilinan J."/>
            <person name="Lipzen A."/>
            <person name="Riley R."/>
            <person name="Andreopoulos W."/>
            <person name="He G."/>
            <person name="Johnson J."/>
            <person name="Nolan M."/>
            <person name="Tritt A."/>
            <person name="Barry K.W."/>
            <person name="Grigoriev I.V."/>
            <person name="Nagy L.G."/>
            <person name="Hibbett D."/>
            <person name="Henrissat B."/>
            <person name="Matheny P.B."/>
            <person name="Labbe J."/>
            <person name="Martin F.M."/>
        </authorList>
    </citation>
    <scope>NUCLEOTIDE SEQUENCE</scope>
    <source>
        <strain evidence="5">BPL690</strain>
    </source>
</reference>
<keyword evidence="2 3" id="KW-0378">Hydrolase</keyword>
<evidence type="ECO:0000313" key="6">
    <source>
        <dbReference type="Proteomes" id="UP001203297"/>
    </source>
</evidence>